<reference evidence="2 3" key="1">
    <citation type="submission" date="2016-10" db="EMBL/GenBank/DDBJ databases">
        <authorList>
            <person name="de Groot N.N."/>
        </authorList>
    </citation>
    <scope>NUCLEOTIDE SEQUENCE [LARGE SCALE GENOMIC DNA]</scope>
    <source>
        <strain evidence="2 3">CGMCC 4.2023</strain>
    </source>
</reference>
<accession>A0A1H6D756</accession>
<proteinExistence type="predicted"/>
<dbReference type="PANTHER" id="PTHR46825:SF9">
    <property type="entry name" value="BETA-LACTAMASE-RELATED DOMAIN-CONTAINING PROTEIN"/>
    <property type="match status" value="1"/>
</dbReference>
<dbReference type="Gene3D" id="3.40.710.10">
    <property type="entry name" value="DD-peptidase/beta-lactamase superfamily"/>
    <property type="match status" value="1"/>
</dbReference>
<evidence type="ECO:0000259" key="1">
    <source>
        <dbReference type="Pfam" id="PF00144"/>
    </source>
</evidence>
<dbReference type="InterPro" id="IPR001466">
    <property type="entry name" value="Beta-lactam-related"/>
</dbReference>
<dbReference type="SUPFAM" id="SSF56601">
    <property type="entry name" value="beta-lactamase/transpeptidase-like"/>
    <property type="match status" value="1"/>
</dbReference>
<gene>
    <name evidence="2" type="ORF">SAMN05216223_11266</name>
</gene>
<evidence type="ECO:0000313" key="2">
    <source>
        <dbReference type="EMBL" id="SEG80623.1"/>
    </source>
</evidence>
<dbReference type="PANTHER" id="PTHR46825">
    <property type="entry name" value="D-ALANYL-D-ALANINE-CARBOXYPEPTIDASE/ENDOPEPTIDASE AMPH"/>
    <property type="match status" value="1"/>
</dbReference>
<dbReference type="AlphaFoldDB" id="A0A1H6D756"/>
<protein>
    <submittedName>
        <fullName evidence="2">Beta-lactamase</fullName>
    </submittedName>
</protein>
<dbReference type="RefSeq" id="WP_160145094.1">
    <property type="nucleotide sequence ID" value="NZ_FNVU01000012.1"/>
</dbReference>
<dbReference type="EMBL" id="FNVU01000012">
    <property type="protein sequence ID" value="SEG80623.1"/>
    <property type="molecule type" value="Genomic_DNA"/>
</dbReference>
<dbReference type="OrthoDB" id="3863176at2"/>
<organism evidence="2 3">
    <name type="scientific">Actinacidiphila yanglinensis</name>
    <dbReference type="NCBI Taxonomy" id="310779"/>
    <lineage>
        <taxon>Bacteria</taxon>
        <taxon>Bacillati</taxon>
        <taxon>Actinomycetota</taxon>
        <taxon>Actinomycetes</taxon>
        <taxon>Kitasatosporales</taxon>
        <taxon>Streptomycetaceae</taxon>
        <taxon>Actinacidiphila</taxon>
    </lineage>
</organism>
<dbReference type="Proteomes" id="UP000236754">
    <property type="component" value="Unassembled WGS sequence"/>
</dbReference>
<keyword evidence="3" id="KW-1185">Reference proteome</keyword>
<name>A0A1H6D756_9ACTN</name>
<feature type="domain" description="Beta-lactamase-related" evidence="1">
    <location>
        <begin position="23"/>
        <end position="295"/>
    </location>
</feature>
<dbReference type="InterPro" id="IPR012338">
    <property type="entry name" value="Beta-lactam/transpept-like"/>
</dbReference>
<dbReference type="Pfam" id="PF00144">
    <property type="entry name" value="Beta-lactamase"/>
    <property type="match status" value="1"/>
</dbReference>
<evidence type="ECO:0000313" key="3">
    <source>
        <dbReference type="Proteomes" id="UP000236754"/>
    </source>
</evidence>
<sequence>MDLQNLLDGHAARGLLDVPAAVAGISVAGTRSTAVRGADALAPDTPFRIASLTKVFTCTALLLRLRADGIPTDTPAVELLADLAPEWRADRTLTVEQLLGQVSGLRPSVNAATAAGLGEGPEALHEAARLVVRGGNEREPGDRWAYDNGNYFLAGALLAALAGVPYETALQRELLAPWGLSGTGFDLPDGAVAGHIGAAPLAPASYPRPRRPSGGLWSRVPDLLALGEGLLADRALLAEMRRSRTRPDDPMRYGLGWALGPSGQMYLNGRLPGYRSALLLVPDAELVCVALAAEQDALPGLAALLSDVQRPFTGDDLAAAVDAFAA</sequence>
<dbReference type="InterPro" id="IPR050491">
    <property type="entry name" value="AmpC-like"/>
</dbReference>